<dbReference type="NCBIfam" id="TIGR02092">
    <property type="entry name" value="glgD"/>
    <property type="match status" value="1"/>
</dbReference>
<dbReference type="Pfam" id="PF00483">
    <property type="entry name" value="NTP_transferase"/>
    <property type="match status" value="1"/>
</dbReference>
<evidence type="ECO:0000259" key="3">
    <source>
        <dbReference type="Pfam" id="PF00483"/>
    </source>
</evidence>
<evidence type="ECO:0000256" key="2">
    <source>
        <dbReference type="ARBA" id="ARBA00023056"/>
    </source>
</evidence>
<dbReference type="Gene3D" id="3.90.550.10">
    <property type="entry name" value="Spore Coat Polysaccharide Biosynthesis Protein SpsA, Chain A"/>
    <property type="match status" value="1"/>
</dbReference>
<dbReference type="Gene3D" id="2.160.10.10">
    <property type="entry name" value="Hexapeptide repeat proteins"/>
    <property type="match status" value="1"/>
</dbReference>
<feature type="domain" description="Glucose-1-phosphate adenylyltransferase/Bifunctional protein GlmU-like C-terminal hexapeptide" evidence="4">
    <location>
        <begin position="294"/>
        <end position="361"/>
    </location>
</feature>
<dbReference type="CDD" id="cd04651">
    <property type="entry name" value="LbH_G1P_AT_C"/>
    <property type="match status" value="1"/>
</dbReference>
<dbReference type="EMBL" id="FNDZ01000004">
    <property type="protein sequence ID" value="SDI78769.1"/>
    <property type="molecule type" value="Genomic_DNA"/>
</dbReference>
<evidence type="ECO:0000313" key="6">
    <source>
        <dbReference type="Proteomes" id="UP000183255"/>
    </source>
</evidence>
<proteinExistence type="inferred from homology"/>
<gene>
    <name evidence="5" type="ORF">SAMN05421804_104185</name>
</gene>
<dbReference type="InterPro" id="IPR011832">
    <property type="entry name" value="GlgDAde_trans"/>
</dbReference>
<evidence type="ECO:0000259" key="4">
    <source>
        <dbReference type="Pfam" id="PF24894"/>
    </source>
</evidence>
<name>A0A1G8NEU5_9CLOT</name>
<accession>A0A1G8NEU5</accession>
<sequence>MPRNKLFGVVNLTENDYYMKQLTINRPLASVPYLGRYRLIDFTLSNLVNAGIDTVGIFLNDKYRSLMDHIGNGKEWNLDRKKGGVFYFSPYSTPDIHSSLRGDLSTYFSNIDYLTEASADYAVIMGTSMVCNIDLKEVFKNHLSTKADITVVYKNIAEDDLGFERCNTVTTNEYGSVTAFGKNIRRPDMLSERKKVSMEIFIVKKELLVDMITDAVTTGENVYLTEVLHDAVTKYKVRGYEFKGYLKNIGSIENYFEASMDMLDEDHIEEVFFGENKIKTKVKDETPTYYAPESKVENSLIANGCKIEGTVINSIIFRRVHIAKGSVVKDSIIMQNSEVRENCSLENVITDKQVILTSETELKGSPKNPLVVSKGSVL</sequence>
<organism evidence="5 6">
    <name type="scientific">Proteiniclasticum ruminis</name>
    <dbReference type="NCBI Taxonomy" id="398199"/>
    <lineage>
        <taxon>Bacteria</taxon>
        <taxon>Bacillati</taxon>
        <taxon>Bacillota</taxon>
        <taxon>Clostridia</taxon>
        <taxon>Eubacteriales</taxon>
        <taxon>Clostridiaceae</taxon>
        <taxon>Proteiniclasticum</taxon>
    </lineage>
</organism>
<dbReference type="PANTHER" id="PTHR43523">
    <property type="entry name" value="GLUCOSE-1-PHOSPHATE ADENYLYLTRANSFERASE-RELATED"/>
    <property type="match status" value="1"/>
</dbReference>
<dbReference type="GO" id="GO:0008878">
    <property type="term" value="F:glucose-1-phosphate adenylyltransferase activity"/>
    <property type="evidence" value="ECO:0007669"/>
    <property type="project" value="InterPro"/>
</dbReference>
<dbReference type="InterPro" id="IPR011831">
    <property type="entry name" value="ADP-Glc_PPase"/>
</dbReference>
<evidence type="ECO:0000313" key="5">
    <source>
        <dbReference type="EMBL" id="SDI78769.1"/>
    </source>
</evidence>
<keyword evidence="5" id="KW-0808">Transferase</keyword>
<keyword evidence="5" id="KW-0548">Nucleotidyltransferase</keyword>
<dbReference type="SUPFAM" id="SSF53448">
    <property type="entry name" value="Nucleotide-diphospho-sugar transferases"/>
    <property type="match status" value="1"/>
</dbReference>
<dbReference type="PANTHER" id="PTHR43523:SF6">
    <property type="entry name" value="GLYCOGEN BIOSYNTHESIS PROTEIN GLGD"/>
    <property type="match status" value="1"/>
</dbReference>
<dbReference type="SUPFAM" id="SSF51161">
    <property type="entry name" value="Trimeric LpxA-like enzymes"/>
    <property type="match status" value="1"/>
</dbReference>
<dbReference type="GO" id="GO:0005978">
    <property type="term" value="P:glycogen biosynthetic process"/>
    <property type="evidence" value="ECO:0007669"/>
    <property type="project" value="UniProtKB-KW"/>
</dbReference>
<dbReference type="RefSeq" id="WP_031575936.1">
    <property type="nucleotide sequence ID" value="NZ_FNDZ01000004.1"/>
</dbReference>
<dbReference type="InterPro" id="IPR011004">
    <property type="entry name" value="Trimer_LpxA-like_sf"/>
</dbReference>
<dbReference type="Pfam" id="PF24894">
    <property type="entry name" value="Hexapep_GlmU"/>
    <property type="match status" value="1"/>
</dbReference>
<dbReference type="InterPro" id="IPR029044">
    <property type="entry name" value="Nucleotide-diphossugar_trans"/>
</dbReference>
<feature type="domain" description="Nucleotidyl transferase" evidence="3">
    <location>
        <begin position="22"/>
        <end position="264"/>
    </location>
</feature>
<protein>
    <submittedName>
        <fullName evidence="5">Glucose-1-phosphate adenylyltransferase</fullName>
    </submittedName>
</protein>
<keyword evidence="2" id="KW-0320">Glycogen biosynthesis</keyword>
<reference evidence="5 6" key="1">
    <citation type="submission" date="2016-10" db="EMBL/GenBank/DDBJ databases">
        <authorList>
            <person name="de Groot N.N."/>
        </authorList>
    </citation>
    <scope>NUCLEOTIDE SEQUENCE [LARGE SCALE GENOMIC DNA]</scope>
    <source>
        <strain evidence="5 6">CGMCC 1.5058</strain>
    </source>
</reference>
<dbReference type="CDD" id="cd02508">
    <property type="entry name" value="ADP_Glucose_PP"/>
    <property type="match status" value="1"/>
</dbReference>
<comment type="similarity">
    <text evidence="1">Belongs to the bacterial/plant glucose-1-phosphate adenylyltransferase family.</text>
</comment>
<dbReference type="InterPro" id="IPR056818">
    <property type="entry name" value="GlmU/GlgC-like_hexapep"/>
</dbReference>
<dbReference type="InterPro" id="IPR005835">
    <property type="entry name" value="NTP_transferase_dom"/>
</dbReference>
<evidence type="ECO:0000256" key="1">
    <source>
        <dbReference type="ARBA" id="ARBA00010443"/>
    </source>
</evidence>
<dbReference type="AlphaFoldDB" id="A0A1G8NEU5"/>
<dbReference type="Proteomes" id="UP000183255">
    <property type="component" value="Unassembled WGS sequence"/>
</dbReference>